<dbReference type="CDD" id="cd07302">
    <property type="entry name" value="CHD"/>
    <property type="match status" value="1"/>
</dbReference>
<feature type="transmembrane region" description="Helical" evidence="1">
    <location>
        <begin position="403"/>
        <end position="423"/>
    </location>
</feature>
<organism evidence="3 4">
    <name type="scientific">Paramagnetospirillum kuznetsovii</name>
    <dbReference type="NCBI Taxonomy" id="2053833"/>
    <lineage>
        <taxon>Bacteria</taxon>
        <taxon>Pseudomonadati</taxon>
        <taxon>Pseudomonadota</taxon>
        <taxon>Alphaproteobacteria</taxon>
        <taxon>Rhodospirillales</taxon>
        <taxon>Magnetospirillaceae</taxon>
        <taxon>Paramagnetospirillum</taxon>
    </lineage>
</organism>
<dbReference type="InterPro" id="IPR050697">
    <property type="entry name" value="Adenylyl/Guanylyl_Cyclase_3/4"/>
</dbReference>
<dbReference type="InterPro" id="IPR001054">
    <property type="entry name" value="A/G_cyclase"/>
</dbReference>
<keyword evidence="4" id="KW-1185">Reference proteome</keyword>
<feature type="transmembrane region" description="Helical" evidence="1">
    <location>
        <begin position="429"/>
        <end position="448"/>
    </location>
</feature>
<dbReference type="GO" id="GO:0006171">
    <property type="term" value="P:cAMP biosynthetic process"/>
    <property type="evidence" value="ECO:0007669"/>
    <property type="project" value="TreeGrafter"/>
</dbReference>
<reference evidence="3 4" key="1">
    <citation type="submission" date="2017-11" db="EMBL/GenBank/DDBJ databases">
        <title>Draft genome sequence of magnetotactic bacterium Magnetospirillum kuznetsovii LBB-42.</title>
        <authorList>
            <person name="Grouzdev D.S."/>
            <person name="Rysina M.S."/>
            <person name="Baslerov R.V."/>
            <person name="Koziaeva V."/>
        </authorList>
    </citation>
    <scope>NUCLEOTIDE SEQUENCE [LARGE SCALE GENOMIC DNA]</scope>
    <source>
        <strain evidence="3 4">LBB-42</strain>
    </source>
</reference>
<gene>
    <name evidence="3" type="ORF">CU669_05445</name>
</gene>
<comment type="caution">
    <text evidence="3">The sequence shown here is derived from an EMBL/GenBank/DDBJ whole genome shotgun (WGS) entry which is preliminary data.</text>
</comment>
<dbReference type="PANTHER" id="PTHR43081">
    <property type="entry name" value="ADENYLATE CYCLASE, TERMINAL-DIFFERENTIATION SPECIFIC-RELATED"/>
    <property type="match status" value="1"/>
</dbReference>
<proteinExistence type="predicted"/>
<evidence type="ECO:0000256" key="1">
    <source>
        <dbReference type="SAM" id="Phobius"/>
    </source>
</evidence>
<dbReference type="SMART" id="SM00044">
    <property type="entry name" value="CYCc"/>
    <property type="match status" value="1"/>
</dbReference>
<dbReference type="InterPro" id="IPR029787">
    <property type="entry name" value="Nucleotide_cyclase"/>
</dbReference>
<dbReference type="OrthoDB" id="9762462at2"/>
<keyword evidence="1" id="KW-0812">Transmembrane</keyword>
<keyword evidence="1" id="KW-0472">Membrane</keyword>
<feature type="transmembrane region" description="Helical" evidence="1">
    <location>
        <begin position="120"/>
        <end position="138"/>
    </location>
</feature>
<accession>A0A364P0K0</accession>
<dbReference type="Pfam" id="PF05226">
    <property type="entry name" value="CHASE2"/>
    <property type="match status" value="1"/>
</dbReference>
<dbReference type="GO" id="GO:0035556">
    <property type="term" value="P:intracellular signal transduction"/>
    <property type="evidence" value="ECO:0007669"/>
    <property type="project" value="InterPro"/>
</dbReference>
<dbReference type="Pfam" id="PF00211">
    <property type="entry name" value="Guanylate_cyc"/>
    <property type="match status" value="1"/>
</dbReference>
<dbReference type="Proteomes" id="UP000251075">
    <property type="component" value="Unassembled WGS sequence"/>
</dbReference>
<dbReference type="AlphaFoldDB" id="A0A364P0K0"/>
<dbReference type="InterPro" id="IPR007890">
    <property type="entry name" value="CHASE2"/>
</dbReference>
<name>A0A364P0K0_9PROT</name>
<evidence type="ECO:0000313" key="4">
    <source>
        <dbReference type="Proteomes" id="UP000251075"/>
    </source>
</evidence>
<protein>
    <recommendedName>
        <fullName evidence="2">Guanylate cyclase domain-containing protein</fullName>
    </recommendedName>
</protein>
<dbReference type="SUPFAM" id="SSF55073">
    <property type="entry name" value="Nucleotide cyclase"/>
    <property type="match status" value="1"/>
</dbReference>
<evidence type="ECO:0000259" key="2">
    <source>
        <dbReference type="PROSITE" id="PS50125"/>
    </source>
</evidence>
<dbReference type="Gene3D" id="3.30.70.1230">
    <property type="entry name" value="Nucleotide cyclase"/>
    <property type="match status" value="1"/>
</dbReference>
<dbReference type="PROSITE" id="PS50125">
    <property type="entry name" value="GUANYLATE_CYCLASE_2"/>
    <property type="match status" value="1"/>
</dbReference>
<dbReference type="SMART" id="SM01080">
    <property type="entry name" value="CHASE2"/>
    <property type="match status" value="1"/>
</dbReference>
<dbReference type="EMBL" id="PGTO01000003">
    <property type="protein sequence ID" value="RAU22833.1"/>
    <property type="molecule type" value="Genomic_DNA"/>
</dbReference>
<dbReference type="GO" id="GO:0004016">
    <property type="term" value="F:adenylate cyclase activity"/>
    <property type="evidence" value="ECO:0007669"/>
    <property type="project" value="UniProtKB-ARBA"/>
</dbReference>
<dbReference type="PANTHER" id="PTHR43081:SF1">
    <property type="entry name" value="ADENYLATE CYCLASE, TERMINAL-DIFFERENTIATION SPECIFIC"/>
    <property type="match status" value="1"/>
</dbReference>
<feature type="domain" description="Guanylate cyclase" evidence="2">
    <location>
        <begin position="518"/>
        <end position="650"/>
    </location>
</feature>
<evidence type="ECO:0000313" key="3">
    <source>
        <dbReference type="EMBL" id="RAU22833.1"/>
    </source>
</evidence>
<keyword evidence="1" id="KW-1133">Transmembrane helix</keyword>
<sequence length="759" mass="82863">MCVTAATTASWRAARWCCGVASVPLARQRSKFPRPIDRGGRKRRGLLARTGWLCPPRCRCTTARPICSPSEPVRWRSPSMPCPPAWAPTQPAPPGCWNWDAAPKRGRWSTERNDMAKMKIWLGHGAVAAISVLAAFLLSEYLPFMAMVENWTADYRVATLLPPEPQHPDIVVVSITEDTLQMFPYRSPVDRHFLAELLDSLDKAGVKAVGVDILFDQASEPAKDAELRDTLARMRMPVVASYIGAEEGLNEDQREYLDEFIPFAMRGYATLHKDAYDQSVREMFAGRPSPDGFIPGLPLALASKLYPGLNPVAQPISWHGKPAADVPPFRQFPAHTVKLMPKDWLKDKVVLIGSDLSLTDRHRTPFSVGAGEGGRLTPGVVIHAHALAQLLDGRHRDGIDPRLKLLLCIVVAIAAIAISRLPFGVGIKAGLAGGLFVLVWVGGFFAFARTGINIPLLMPSLALTSALWLAETLGGRQERQQKQFIKDAFGLYMSPSIVEELVRDPSRLTLGGERREMTFLFTDVAGFTTVTEQTDPPVLGAILNQYFDGVCGIIMDQGGTVVDFIGDAVFCLFGAPVSHADHARRAIDCARRIEEFSLRFRNLDHVKACGWGITRIGVHTGTALIGNFGSGKRFKYSAVGDSVNTASRVEGLNKYFGSAVCVSETSVAASGMTGLRPLGRFMLKGKSHPLAVNEPVSDDWLASGAGRGYLAAYALMAEGRGAEALRAFETLDQTEPCIAFHLERLRDGETSDVVTMKDK</sequence>